<keyword evidence="1" id="KW-0677">Repeat</keyword>
<dbReference type="SMART" id="SM00360">
    <property type="entry name" value="RRM"/>
    <property type="match status" value="2"/>
</dbReference>
<protein>
    <recommendedName>
        <fullName evidence="5">RRM domain-containing protein</fullName>
    </recommendedName>
</protein>
<evidence type="ECO:0000256" key="3">
    <source>
        <dbReference type="PROSITE-ProRule" id="PRU00176"/>
    </source>
</evidence>
<dbReference type="PANTHER" id="PTHR24012">
    <property type="entry name" value="RNA BINDING PROTEIN"/>
    <property type="match status" value="1"/>
</dbReference>
<dbReference type="PROSITE" id="PS50102">
    <property type="entry name" value="RRM"/>
    <property type="match status" value="1"/>
</dbReference>
<gene>
    <name evidence="6" type="ORF">GSOID_T00005664001</name>
</gene>
<feature type="compositionally biased region" description="Basic and acidic residues" evidence="4">
    <location>
        <begin position="32"/>
        <end position="52"/>
    </location>
</feature>
<feature type="region of interest" description="Disordered" evidence="4">
    <location>
        <begin position="719"/>
        <end position="738"/>
    </location>
</feature>
<name>E4XBC7_OIKDI</name>
<feature type="compositionally biased region" description="Low complexity" evidence="4">
    <location>
        <begin position="726"/>
        <end position="738"/>
    </location>
</feature>
<dbReference type="CDD" id="cd12389">
    <property type="entry name" value="RRM2_RAVER"/>
    <property type="match status" value="1"/>
</dbReference>
<dbReference type="InterPro" id="IPR012677">
    <property type="entry name" value="Nucleotide-bd_a/b_plait_sf"/>
</dbReference>
<keyword evidence="7" id="KW-1185">Reference proteome</keyword>
<sequence length="776" mass="87694">MSSLDVTSDFSDNSLELSDNSSDKSSSASFSEIKEDSVLLSDRSDSSHEEECIRRRNPAGIAAFKKKILDHLRPDRQKTEVKRDACSPLKRQESLEVASVAKRKCYRASSDSTVCSTDSKSNYELDQMIIDASKYLDEISTEDEFYKAFSRENRRVALKGFPEKTNRDDIMSLLSTYGLSFDTVHMDRNGASCKILFKNEEEARKCKNIAHELGKDWNWDLVWRNTESDFMICISHLPLKWTEEDVTKLVYPFGAIEKCYLVRSKYLDGQSMGYAFLEFTSKASAIRIRNELHNNPVEGEIHRLQVHWIDRIHDVFKSHENLYSAVLFISIIACDELKIRDLIDKIREHEKPIYISKVNLDDANYKYLITEFDTPETAANAHRFINECDDFKQVSFCVPRYSAIVLQKSLETIHEKFNDFAINDGSLGLLKTPPKRETQTVRSELSVTSTMSSAPTNCSTPVLVQNSYYQTQITNSSHPYHHQQHDNYSRATHSYFCQQTVYPNSSMITPATNTQTCQTSYTNAQCSAQFQSAHYAQNCTTSLSGSATSTPCYGALQASTFASSSAQPQFDVQQWQAKPSSAPPQQLHASCIPFSHRRALSYAHHPQFQARESLCQDLFNVGTADPSTNHRIAQERTRKMYEEKERNRMQQAFRRAEQKIYAFKAPNRAAESNSAPSYFDYINSETIQGQNSASLESVQDSPKSSNYLGNQLMKSLDLISPDKTSRNPSSLSFNSTSSASTNYEDLSFSGSPAVSPEFFTGFTGQLVGCGGPPPTY</sequence>
<evidence type="ECO:0000259" key="5">
    <source>
        <dbReference type="PROSITE" id="PS50102"/>
    </source>
</evidence>
<dbReference type="InterPro" id="IPR000504">
    <property type="entry name" value="RRM_dom"/>
</dbReference>
<keyword evidence="2 3" id="KW-0694">RNA-binding</keyword>
<organism evidence="6">
    <name type="scientific">Oikopleura dioica</name>
    <name type="common">Tunicate</name>
    <dbReference type="NCBI Taxonomy" id="34765"/>
    <lineage>
        <taxon>Eukaryota</taxon>
        <taxon>Metazoa</taxon>
        <taxon>Chordata</taxon>
        <taxon>Tunicata</taxon>
        <taxon>Appendicularia</taxon>
        <taxon>Copelata</taxon>
        <taxon>Oikopleuridae</taxon>
        <taxon>Oikopleura</taxon>
    </lineage>
</organism>
<reference evidence="6" key="1">
    <citation type="journal article" date="2010" name="Science">
        <title>Plasticity of animal genome architecture unmasked by rapid evolution of a pelagic tunicate.</title>
        <authorList>
            <person name="Denoeud F."/>
            <person name="Henriet S."/>
            <person name="Mungpakdee S."/>
            <person name="Aury J.M."/>
            <person name="Da Silva C."/>
            <person name="Brinkmann H."/>
            <person name="Mikhaleva J."/>
            <person name="Olsen L.C."/>
            <person name="Jubin C."/>
            <person name="Canestro C."/>
            <person name="Bouquet J.M."/>
            <person name="Danks G."/>
            <person name="Poulain J."/>
            <person name="Campsteijn C."/>
            <person name="Adamski M."/>
            <person name="Cross I."/>
            <person name="Yadetie F."/>
            <person name="Muffato M."/>
            <person name="Louis A."/>
            <person name="Butcher S."/>
            <person name="Tsagkogeorga G."/>
            <person name="Konrad A."/>
            <person name="Singh S."/>
            <person name="Jensen M.F."/>
            <person name="Cong E.H."/>
            <person name="Eikeseth-Otteraa H."/>
            <person name="Noel B."/>
            <person name="Anthouard V."/>
            <person name="Porcel B.M."/>
            <person name="Kachouri-Lafond R."/>
            <person name="Nishino A."/>
            <person name="Ugolini M."/>
            <person name="Chourrout P."/>
            <person name="Nishida H."/>
            <person name="Aasland R."/>
            <person name="Huzurbazar S."/>
            <person name="Westhof E."/>
            <person name="Delsuc F."/>
            <person name="Lehrach H."/>
            <person name="Reinhardt R."/>
            <person name="Weissenbach J."/>
            <person name="Roy S.W."/>
            <person name="Artiguenave F."/>
            <person name="Postlethwait J.H."/>
            <person name="Manak J.R."/>
            <person name="Thompson E.M."/>
            <person name="Jaillon O."/>
            <person name="Du Pasquier L."/>
            <person name="Boudinot P."/>
            <person name="Liberles D.A."/>
            <person name="Volff J.N."/>
            <person name="Philippe H."/>
            <person name="Lenhard B."/>
            <person name="Roest Crollius H."/>
            <person name="Wincker P."/>
            <person name="Chourrout D."/>
        </authorList>
    </citation>
    <scope>NUCLEOTIDE SEQUENCE [LARGE SCALE GENOMIC DNA]</scope>
</reference>
<evidence type="ECO:0000313" key="6">
    <source>
        <dbReference type="EMBL" id="CBY08826.1"/>
    </source>
</evidence>
<dbReference type="InterPro" id="IPR035979">
    <property type="entry name" value="RBD_domain_sf"/>
</dbReference>
<evidence type="ECO:0000256" key="2">
    <source>
        <dbReference type="ARBA" id="ARBA00022884"/>
    </source>
</evidence>
<evidence type="ECO:0000313" key="7">
    <source>
        <dbReference type="Proteomes" id="UP000001307"/>
    </source>
</evidence>
<accession>E4XBC7</accession>
<evidence type="ECO:0000256" key="1">
    <source>
        <dbReference type="ARBA" id="ARBA00022737"/>
    </source>
</evidence>
<dbReference type="Gene3D" id="3.30.70.330">
    <property type="match status" value="2"/>
</dbReference>
<dbReference type="Proteomes" id="UP000001307">
    <property type="component" value="Unassembled WGS sequence"/>
</dbReference>
<proteinExistence type="predicted"/>
<dbReference type="GO" id="GO:0003723">
    <property type="term" value="F:RNA binding"/>
    <property type="evidence" value="ECO:0007669"/>
    <property type="project" value="UniProtKB-UniRule"/>
</dbReference>
<feature type="region of interest" description="Disordered" evidence="4">
    <location>
        <begin position="1"/>
        <end position="52"/>
    </location>
</feature>
<dbReference type="AlphaFoldDB" id="E4XBC7"/>
<dbReference type="EMBL" id="FN653033">
    <property type="protein sequence ID" value="CBY08826.1"/>
    <property type="molecule type" value="Genomic_DNA"/>
</dbReference>
<feature type="domain" description="RRM" evidence="5">
    <location>
        <begin position="230"/>
        <end position="311"/>
    </location>
</feature>
<dbReference type="InParanoid" id="E4XBC7"/>
<dbReference type="Pfam" id="PF00076">
    <property type="entry name" value="RRM_1"/>
    <property type="match status" value="1"/>
</dbReference>
<evidence type="ECO:0000256" key="4">
    <source>
        <dbReference type="SAM" id="MobiDB-lite"/>
    </source>
</evidence>
<feature type="compositionally biased region" description="Low complexity" evidence="4">
    <location>
        <begin position="8"/>
        <end position="31"/>
    </location>
</feature>
<dbReference type="OrthoDB" id="639027at2759"/>
<dbReference type="SUPFAM" id="SSF54928">
    <property type="entry name" value="RNA-binding domain, RBD"/>
    <property type="match status" value="2"/>
</dbReference>